<dbReference type="Gene3D" id="3.40.50.1820">
    <property type="entry name" value="alpha/beta hydrolase"/>
    <property type="match status" value="1"/>
</dbReference>
<comment type="caution">
    <text evidence="4">The sequence shown here is derived from an EMBL/GenBank/DDBJ whole genome shotgun (WGS) entry which is preliminary data.</text>
</comment>
<proteinExistence type="inferred from homology"/>
<dbReference type="EMBL" id="JBFCZG010000008">
    <property type="protein sequence ID" value="KAL3419153.1"/>
    <property type="molecule type" value="Genomic_DNA"/>
</dbReference>
<feature type="domain" description="AB hydrolase-1" evidence="3">
    <location>
        <begin position="38"/>
        <end position="307"/>
    </location>
</feature>
<keyword evidence="5" id="KW-1185">Reference proteome</keyword>
<dbReference type="PRINTS" id="PR00111">
    <property type="entry name" value="ABHYDROLASE"/>
</dbReference>
<dbReference type="Pfam" id="PF00561">
    <property type="entry name" value="Abhydrolase_1"/>
    <property type="match status" value="1"/>
</dbReference>
<dbReference type="Proteomes" id="UP001629113">
    <property type="component" value="Unassembled WGS sequence"/>
</dbReference>
<comment type="similarity">
    <text evidence="2">Belongs to the AB hydrolase superfamily. Epoxide hydrolase family.</text>
</comment>
<evidence type="ECO:0000256" key="1">
    <source>
        <dbReference type="ARBA" id="ARBA00022801"/>
    </source>
</evidence>
<organism evidence="4 5">
    <name type="scientific">Phlyctema vagabunda</name>
    <dbReference type="NCBI Taxonomy" id="108571"/>
    <lineage>
        <taxon>Eukaryota</taxon>
        <taxon>Fungi</taxon>
        <taxon>Dikarya</taxon>
        <taxon>Ascomycota</taxon>
        <taxon>Pezizomycotina</taxon>
        <taxon>Leotiomycetes</taxon>
        <taxon>Helotiales</taxon>
        <taxon>Dermateaceae</taxon>
        <taxon>Phlyctema</taxon>
    </lineage>
</organism>
<reference evidence="4 5" key="1">
    <citation type="submission" date="2024-06" db="EMBL/GenBank/DDBJ databases">
        <title>Complete genome of Phlyctema vagabunda strain 19-DSS-EL-015.</title>
        <authorList>
            <person name="Fiorenzani C."/>
        </authorList>
    </citation>
    <scope>NUCLEOTIDE SEQUENCE [LARGE SCALE GENOMIC DNA]</scope>
    <source>
        <strain evidence="4 5">19-DSS-EL-015</strain>
    </source>
</reference>
<dbReference type="SUPFAM" id="SSF53474">
    <property type="entry name" value="alpha/beta-Hydrolases"/>
    <property type="match status" value="1"/>
</dbReference>
<keyword evidence="1" id="KW-0378">Hydrolase</keyword>
<gene>
    <name evidence="4" type="ORF">PVAG01_09375</name>
</gene>
<evidence type="ECO:0000313" key="5">
    <source>
        <dbReference type="Proteomes" id="UP001629113"/>
    </source>
</evidence>
<name>A0ABR4P780_9HELO</name>
<accession>A0ABR4P780</accession>
<protein>
    <recommendedName>
        <fullName evidence="3">AB hydrolase-1 domain-containing protein</fullName>
    </recommendedName>
</protein>
<dbReference type="PANTHER" id="PTHR43329">
    <property type="entry name" value="EPOXIDE HYDROLASE"/>
    <property type="match status" value="1"/>
</dbReference>
<sequence>MVDKIAPQDPRVQYKTANLNGITYGYMLAEPSVAQTGTIFLIHGFPDLSFGWRYQIPQLLGLGLRVVVPDMMGYGNTDAPEEAKYYTYKRAADDLAELARQLEAPTIILGGHDWGGAVVYRVAMRYPKLISALFSVCTPFSPPQEKFIPMTVAPNFKYQLQFQGPVLEEALQGEAKLRQFLNGMYGGKSPEGEYGFDVATGAKVEMLPTLGPTPLLSKEELDFYAKQYAIHGIHGPLNWYRTGELNFADERDYVDFEGVVGKFDMPTLFIAGSRDAALPPKLSEGMERFFRSLSRAEVNAGHWALWEQSVAVNEHLKNFLSDKLPAPKASL</sequence>
<dbReference type="InterPro" id="IPR000639">
    <property type="entry name" value="Epox_hydrolase-like"/>
</dbReference>
<dbReference type="InterPro" id="IPR000073">
    <property type="entry name" value="AB_hydrolase_1"/>
</dbReference>
<dbReference type="PRINTS" id="PR00412">
    <property type="entry name" value="EPOXHYDRLASE"/>
</dbReference>
<evidence type="ECO:0000313" key="4">
    <source>
        <dbReference type="EMBL" id="KAL3419153.1"/>
    </source>
</evidence>
<evidence type="ECO:0000259" key="3">
    <source>
        <dbReference type="Pfam" id="PF00561"/>
    </source>
</evidence>
<evidence type="ECO:0000256" key="2">
    <source>
        <dbReference type="ARBA" id="ARBA00038334"/>
    </source>
</evidence>
<dbReference type="InterPro" id="IPR029058">
    <property type="entry name" value="AB_hydrolase_fold"/>
</dbReference>